<dbReference type="InterPro" id="IPR016181">
    <property type="entry name" value="Acyl_CoA_acyltransferase"/>
</dbReference>
<dbReference type="Gene3D" id="3.40.630.30">
    <property type="match status" value="1"/>
</dbReference>
<dbReference type="InterPro" id="IPR051908">
    <property type="entry name" value="Ribosomal_N-acetyltransferase"/>
</dbReference>
<proteinExistence type="predicted"/>
<dbReference type="Proteomes" id="UP001501578">
    <property type="component" value="Unassembled WGS sequence"/>
</dbReference>
<sequence length="218" mass="24357">MRNLPLYHLRVHTPRLELRLPSAQDLDDLADLAAEGVHPADYMPFTYPWTDAPPAEVGQRAVLYHLRTLGSWTPEKWRLPLAVVHDGEIAGIQEVGAEDFAVVGEVGTGSWLGRRFQGRGIGTEMRRAVLHLAFEGLRARAALTDIFEDNHASLGVTRKLGYLPNGSRSLSRRGEAATQLLFRLPRTGWRPEPGYEISGLRECLPWFGGIFHERDGLT</sequence>
<name>A0ABN1QXD2_9ACTN</name>
<organism evidence="2 3">
    <name type="scientific">Nonomuraea longicatena</name>
    <dbReference type="NCBI Taxonomy" id="83682"/>
    <lineage>
        <taxon>Bacteria</taxon>
        <taxon>Bacillati</taxon>
        <taxon>Actinomycetota</taxon>
        <taxon>Actinomycetes</taxon>
        <taxon>Streptosporangiales</taxon>
        <taxon>Streptosporangiaceae</taxon>
        <taxon>Nonomuraea</taxon>
    </lineage>
</organism>
<dbReference type="InterPro" id="IPR000182">
    <property type="entry name" value="GNAT_dom"/>
</dbReference>
<evidence type="ECO:0000313" key="3">
    <source>
        <dbReference type="Proteomes" id="UP001501578"/>
    </source>
</evidence>
<evidence type="ECO:0000259" key="1">
    <source>
        <dbReference type="PROSITE" id="PS51186"/>
    </source>
</evidence>
<protein>
    <submittedName>
        <fullName evidence="2">GNAT family protein</fullName>
    </submittedName>
</protein>
<dbReference type="PANTHER" id="PTHR43441:SF11">
    <property type="entry name" value="RIBOSOMAL-PROTEIN-SERINE ACETYLTRANSFERASE"/>
    <property type="match status" value="1"/>
</dbReference>
<dbReference type="SUPFAM" id="SSF55729">
    <property type="entry name" value="Acyl-CoA N-acyltransferases (Nat)"/>
    <property type="match status" value="1"/>
</dbReference>
<accession>A0ABN1QXD2</accession>
<dbReference type="PANTHER" id="PTHR43441">
    <property type="entry name" value="RIBOSOMAL-PROTEIN-SERINE ACETYLTRANSFERASE"/>
    <property type="match status" value="1"/>
</dbReference>
<comment type="caution">
    <text evidence="2">The sequence shown here is derived from an EMBL/GenBank/DDBJ whole genome shotgun (WGS) entry which is preliminary data.</text>
</comment>
<feature type="domain" description="N-acetyltransferase" evidence="1">
    <location>
        <begin position="16"/>
        <end position="185"/>
    </location>
</feature>
<dbReference type="PROSITE" id="PS51186">
    <property type="entry name" value="GNAT"/>
    <property type="match status" value="1"/>
</dbReference>
<dbReference type="Pfam" id="PF13302">
    <property type="entry name" value="Acetyltransf_3"/>
    <property type="match status" value="1"/>
</dbReference>
<keyword evidence="3" id="KW-1185">Reference proteome</keyword>
<reference evidence="2 3" key="1">
    <citation type="journal article" date="2019" name="Int. J. Syst. Evol. Microbiol.">
        <title>The Global Catalogue of Microorganisms (GCM) 10K type strain sequencing project: providing services to taxonomists for standard genome sequencing and annotation.</title>
        <authorList>
            <consortium name="The Broad Institute Genomics Platform"/>
            <consortium name="The Broad Institute Genome Sequencing Center for Infectious Disease"/>
            <person name="Wu L."/>
            <person name="Ma J."/>
        </authorList>
    </citation>
    <scope>NUCLEOTIDE SEQUENCE [LARGE SCALE GENOMIC DNA]</scope>
    <source>
        <strain evidence="2 3">JCM 11136</strain>
    </source>
</reference>
<evidence type="ECO:0000313" key="2">
    <source>
        <dbReference type="EMBL" id="GAA0948724.1"/>
    </source>
</evidence>
<gene>
    <name evidence="2" type="ORF">GCM10009560_66270</name>
</gene>
<dbReference type="EMBL" id="BAAAHQ010000043">
    <property type="protein sequence ID" value="GAA0948724.1"/>
    <property type="molecule type" value="Genomic_DNA"/>
</dbReference>